<evidence type="ECO:0000313" key="1">
    <source>
        <dbReference type="Proteomes" id="UP000504618"/>
    </source>
</evidence>
<name>A0A6J1PZ61_9HYME</name>
<dbReference type="AlphaFoldDB" id="A0A6J1PZ61"/>
<dbReference type="OrthoDB" id="10021598at2759"/>
<dbReference type="Proteomes" id="UP000504618">
    <property type="component" value="Unplaced"/>
</dbReference>
<sequence>MPGMASATGLLSARIRPIRRPKPKSVELSGCTRAAPFALRPFAGLFNPYPYGCSVLCNHPADCEAKEVVRRAKDTWVKKFHPPYIEKTDVTLYKIYVKSYVNKSYQPNKTLNGNKVPVVIRDSNVSSTLYLNAE</sequence>
<proteinExistence type="predicted"/>
<gene>
    <name evidence="2" type="primary">LOC112456687</name>
</gene>
<reference evidence="2" key="1">
    <citation type="submission" date="2025-08" db="UniProtKB">
        <authorList>
            <consortium name="RefSeq"/>
        </authorList>
    </citation>
    <scope>IDENTIFICATION</scope>
    <source>
        <tissue evidence="2">Whole body</tissue>
    </source>
</reference>
<evidence type="ECO:0000313" key="2">
    <source>
        <dbReference type="RefSeq" id="XP_024875154.1"/>
    </source>
</evidence>
<protein>
    <submittedName>
        <fullName evidence="2">Uncharacterized protein LOC112456687</fullName>
    </submittedName>
</protein>
<dbReference type="GeneID" id="112456687"/>
<dbReference type="RefSeq" id="XP_024875154.1">
    <property type="nucleotide sequence ID" value="XM_025019386.1"/>
</dbReference>
<keyword evidence="1" id="KW-1185">Reference proteome</keyword>
<organism evidence="1 2">
    <name type="scientific">Temnothorax curvispinosus</name>
    <dbReference type="NCBI Taxonomy" id="300111"/>
    <lineage>
        <taxon>Eukaryota</taxon>
        <taxon>Metazoa</taxon>
        <taxon>Ecdysozoa</taxon>
        <taxon>Arthropoda</taxon>
        <taxon>Hexapoda</taxon>
        <taxon>Insecta</taxon>
        <taxon>Pterygota</taxon>
        <taxon>Neoptera</taxon>
        <taxon>Endopterygota</taxon>
        <taxon>Hymenoptera</taxon>
        <taxon>Apocrita</taxon>
        <taxon>Aculeata</taxon>
        <taxon>Formicoidea</taxon>
        <taxon>Formicidae</taxon>
        <taxon>Myrmicinae</taxon>
        <taxon>Temnothorax</taxon>
    </lineage>
</organism>
<accession>A0A6J1PZ61</accession>